<keyword evidence="2 5" id="KW-0812">Transmembrane</keyword>
<reference evidence="6" key="1">
    <citation type="submission" date="2023-03" db="EMBL/GenBank/DDBJ databases">
        <authorList>
            <person name="Cleenwerck I."/>
        </authorList>
    </citation>
    <scope>NUCLEOTIDE SEQUENCE</scope>
    <source>
        <strain evidence="6">LMG 32879</strain>
    </source>
</reference>
<keyword evidence="3 5" id="KW-1133">Transmembrane helix</keyword>
<evidence type="ECO:0000256" key="2">
    <source>
        <dbReference type="ARBA" id="ARBA00022692"/>
    </source>
</evidence>
<dbReference type="GO" id="GO:0016020">
    <property type="term" value="C:membrane"/>
    <property type="evidence" value="ECO:0007669"/>
    <property type="project" value="UniProtKB-SubCell"/>
</dbReference>
<accession>A0AA35Y0P8</accession>
<dbReference type="AlphaFoldDB" id="A0AA35Y0P8"/>
<comment type="subcellular location">
    <subcellularLocation>
        <location evidence="1">Membrane</location>
        <topology evidence="1">Multi-pass membrane protein</topology>
    </subcellularLocation>
</comment>
<dbReference type="InterPro" id="IPR052719">
    <property type="entry name" value="CvpA-like"/>
</dbReference>
<gene>
    <name evidence="6" type="ORF">LMG32879_000668</name>
</gene>
<organism evidence="6 7">
    <name type="scientific">Brytella acorum</name>
    <dbReference type="NCBI Taxonomy" id="2959299"/>
    <lineage>
        <taxon>Bacteria</taxon>
        <taxon>Pseudomonadati</taxon>
        <taxon>Pseudomonadota</taxon>
        <taxon>Alphaproteobacteria</taxon>
        <taxon>Acetobacterales</taxon>
        <taxon>Acetobacteraceae</taxon>
        <taxon>Brytella</taxon>
    </lineage>
</organism>
<comment type="caution">
    <text evidence="6">The sequence shown here is derived from an EMBL/GenBank/DDBJ whole genome shotgun (WGS) entry which is preliminary data.</text>
</comment>
<keyword evidence="4 5" id="KW-0472">Membrane</keyword>
<dbReference type="Proteomes" id="UP001176960">
    <property type="component" value="Unassembled WGS sequence"/>
</dbReference>
<dbReference type="RefSeq" id="WP_289840915.1">
    <property type="nucleotide sequence ID" value="NZ_CATKSH010000003.1"/>
</dbReference>
<evidence type="ECO:0000256" key="3">
    <source>
        <dbReference type="ARBA" id="ARBA00022989"/>
    </source>
</evidence>
<dbReference type="PANTHER" id="PTHR36926">
    <property type="entry name" value="COLICIN V PRODUCTION PROTEIN"/>
    <property type="match status" value="1"/>
</dbReference>
<proteinExistence type="predicted"/>
<protein>
    <submittedName>
        <fullName evidence="6">CvpA family protein</fullName>
    </submittedName>
</protein>
<evidence type="ECO:0000256" key="4">
    <source>
        <dbReference type="ARBA" id="ARBA00023136"/>
    </source>
</evidence>
<dbReference type="EMBL" id="CATKSH010000003">
    <property type="protein sequence ID" value="CAI9119842.1"/>
    <property type="molecule type" value="Genomic_DNA"/>
</dbReference>
<dbReference type="Pfam" id="PF02674">
    <property type="entry name" value="Colicin_V"/>
    <property type="match status" value="1"/>
</dbReference>
<feature type="transmembrane region" description="Helical" evidence="5">
    <location>
        <begin position="103"/>
        <end position="125"/>
    </location>
</feature>
<evidence type="ECO:0000256" key="5">
    <source>
        <dbReference type="SAM" id="Phobius"/>
    </source>
</evidence>
<evidence type="ECO:0000313" key="7">
    <source>
        <dbReference type="Proteomes" id="UP001176960"/>
    </source>
</evidence>
<keyword evidence="7" id="KW-1185">Reference proteome</keyword>
<feature type="transmembrane region" description="Helical" evidence="5">
    <location>
        <begin position="60"/>
        <end position="82"/>
    </location>
</feature>
<dbReference type="InterPro" id="IPR003825">
    <property type="entry name" value="Colicin-V_CvpA"/>
</dbReference>
<dbReference type="PANTHER" id="PTHR36926:SF1">
    <property type="entry name" value="COLICIN V PRODUCTION PROTEIN"/>
    <property type="match status" value="1"/>
</dbReference>
<evidence type="ECO:0000256" key="1">
    <source>
        <dbReference type="ARBA" id="ARBA00004141"/>
    </source>
</evidence>
<name>A0AA35Y0P8_9PROT</name>
<sequence length="173" mass="18161">MHVADIVALTVMALSGLWGLISGFWALVLGFVAWGLAGWITLHVYRRVMLLILPYMPGAPVAAGLALLICFVVLLLTLSVVAGRIARAVKGSVLGTMDRLLGMVLGVVIGFGVLSVGFVVLHMIFGQTVLLGLHGSSLAPYIEGAATYLEETLPGLEQTGLAPFRVKGHDAAI</sequence>
<dbReference type="GO" id="GO:0009403">
    <property type="term" value="P:toxin biosynthetic process"/>
    <property type="evidence" value="ECO:0007669"/>
    <property type="project" value="InterPro"/>
</dbReference>
<feature type="transmembrane region" description="Helical" evidence="5">
    <location>
        <begin position="7"/>
        <end position="40"/>
    </location>
</feature>
<evidence type="ECO:0000313" key="6">
    <source>
        <dbReference type="EMBL" id="CAI9119842.1"/>
    </source>
</evidence>